<accession>A0A512DWQ9</accession>
<name>A0A512DWQ9_9PROT</name>
<dbReference type="PROSITE" id="PS50109">
    <property type="entry name" value="HIS_KIN"/>
    <property type="match status" value="1"/>
</dbReference>
<evidence type="ECO:0000256" key="1">
    <source>
        <dbReference type="ARBA" id="ARBA00000085"/>
    </source>
</evidence>
<organism evidence="14 15">
    <name type="scientific">Skermanella aerolata</name>
    <dbReference type="NCBI Taxonomy" id="393310"/>
    <lineage>
        <taxon>Bacteria</taxon>
        <taxon>Pseudomonadati</taxon>
        <taxon>Pseudomonadota</taxon>
        <taxon>Alphaproteobacteria</taxon>
        <taxon>Rhodospirillales</taxon>
        <taxon>Azospirillaceae</taxon>
        <taxon>Skermanella</taxon>
    </lineage>
</organism>
<dbReference type="SMART" id="SM00387">
    <property type="entry name" value="HATPase_c"/>
    <property type="match status" value="1"/>
</dbReference>
<dbReference type="CDD" id="cd00082">
    <property type="entry name" value="HisKA"/>
    <property type="match status" value="1"/>
</dbReference>
<dbReference type="InterPro" id="IPR043150">
    <property type="entry name" value="Phytochrome_PHY_sf"/>
</dbReference>
<dbReference type="Gene3D" id="3.30.565.10">
    <property type="entry name" value="Histidine kinase-like ATPase, C-terminal domain"/>
    <property type="match status" value="1"/>
</dbReference>
<evidence type="ECO:0000256" key="9">
    <source>
        <dbReference type="ARBA" id="ARBA00023012"/>
    </source>
</evidence>
<dbReference type="SMART" id="SM00388">
    <property type="entry name" value="HisKA"/>
    <property type="match status" value="1"/>
</dbReference>
<keyword evidence="8" id="KW-0157">Chromophore</keyword>
<comment type="catalytic activity">
    <reaction evidence="1">
        <text>ATP + protein L-histidine = ADP + protein N-phospho-L-histidine.</text>
        <dbReference type="EC" id="2.7.13.3"/>
    </reaction>
</comment>
<dbReference type="SUPFAM" id="SSF55781">
    <property type="entry name" value="GAF domain-like"/>
    <property type="match status" value="2"/>
</dbReference>
<dbReference type="FunFam" id="3.30.565.10:FF:000049">
    <property type="entry name" value="Two-component sensor histidine kinase"/>
    <property type="match status" value="1"/>
</dbReference>
<keyword evidence="11" id="KW-0175">Coiled coil</keyword>
<evidence type="ECO:0000256" key="6">
    <source>
        <dbReference type="ARBA" id="ARBA00022679"/>
    </source>
</evidence>
<dbReference type="InterPro" id="IPR003661">
    <property type="entry name" value="HisK_dim/P_dom"/>
</dbReference>
<dbReference type="GO" id="GO:0006355">
    <property type="term" value="P:regulation of DNA-templated transcription"/>
    <property type="evidence" value="ECO:0007669"/>
    <property type="project" value="InterPro"/>
</dbReference>
<gene>
    <name evidence="14" type="primary">bphP</name>
    <name evidence="14" type="ORF">SAE02_50500</name>
</gene>
<evidence type="ECO:0000256" key="7">
    <source>
        <dbReference type="ARBA" id="ARBA00022777"/>
    </source>
</evidence>
<dbReference type="SUPFAM" id="SSF47384">
    <property type="entry name" value="Homodimeric domain of signal transducing histidine kinase"/>
    <property type="match status" value="1"/>
</dbReference>
<dbReference type="OrthoDB" id="9760752at2"/>
<dbReference type="InterPro" id="IPR001294">
    <property type="entry name" value="Phytochrome"/>
</dbReference>
<evidence type="ECO:0000313" key="15">
    <source>
        <dbReference type="Proteomes" id="UP000321523"/>
    </source>
</evidence>
<feature type="domain" description="Phytochrome chromophore attachment site" evidence="12">
    <location>
        <begin position="152"/>
        <end position="310"/>
    </location>
</feature>
<dbReference type="InterPro" id="IPR036097">
    <property type="entry name" value="HisK_dim/P_sf"/>
</dbReference>
<keyword evidence="6" id="KW-0808">Transferase</keyword>
<reference evidence="14 15" key="1">
    <citation type="submission" date="2019-07" db="EMBL/GenBank/DDBJ databases">
        <title>Whole genome shotgun sequence of Skermanella aerolata NBRC 106429.</title>
        <authorList>
            <person name="Hosoyama A."/>
            <person name="Uohara A."/>
            <person name="Ohji S."/>
            <person name="Ichikawa N."/>
        </authorList>
    </citation>
    <scope>NUCLEOTIDE SEQUENCE [LARGE SCALE GENOMIC DNA]</scope>
    <source>
        <strain evidence="14 15">NBRC 106429</strain>
    </source>
</reference>
<dbReference type="InterPro" id="IPR005467">
    <property type="entry name" value="His_kinase_dom"/>
</dbReference>
<evidence type="ECO:0000256" key="2">
    <source>
        <dbReference type="ARBA" id="ARBA00006402"/>
    </source>
</evidence>
<dbReference type="InterPro" id="IPR050736">
    <property type="entry name" value="Sensor_HK_Regulatory"/>
</dbReference>
<dbReference type="SUPFAM" id="SSF55874">
    <property type="entry name" value="ATPase domain of HSP90 chaperone/DNA topoisomerase II/histidine kinase"/>
    <property type="match status" value="1"/>
</dbReference>
<dbReference type="EC" id="2.7.13.3" evidence="3"/>
<feature type="coiled-coil region" evidence="11">
    <location>
        <begin position="505"/>
        <end position="539"/>
    </location>
</feature>
<dbReference type="Gene3D" id="3.30.450.20">
    <property type="entry name" value="PAS domain"/>
    <property type="match status" value="1"/>
</dbReference>
<dbReference type="Pfam" id="PF00512">
    <property type="entry name" value="HisKA"/>
    <property type="match status" value="1"/>
</dbReference>
<evidence type="ECO:0000259" key="12">
    <source>
        <dbReference type="PROSITE" id="PS50046"/>
    </source>
</evidence>
<evidence type="ECO:0000256" key="4">
    <source>
        <dbReference type="ARBA" id="ARBA00022543"/>
    </source>
</evidence>
<keyword evidence="10" id="KW-0675">Receptor</keyword>
<evidence type="ECO:0000256" key="11">
    <source>
        <dbReference type="SAM" id="Coils"/>
    </source>
</evidence>
<dbReference type="InterPro" id="IPR029016">
    <property type="entry name" value="GAF-like_dom_sf"/>
</dbReference>
<dbReference type="Gene3D" id="3.30.450.270">
    <property type="match status" value="1"/>
</dbReference>
<evidence type="ECO:0000313" key="14">
    <source>
        <dbReference type="EMBL" id="GEO40902.1"/>
    </source>
</evidence>
<evidence type="ECO:0000256" key="10">
    <source>
        <dbReference type="ARBA" id="ARBA00023170"/>
    </source>
</evidence>
<dbReference type="PROSITE" id="PS50046">
    <property type="entry name" value="PHYTOCHROME_2"/>
    <property type="match status" value="1"/>
</dbReference>
<dbReference type="RefSeq" id="WP_044431838.1">
    <property type="nucleotide sequence ID" value="NZ_BJYZ01000024.1"/>
</dbReference>
<feature type="domain" description="Histidine kinase" evidence="13">
    <location>
        <begin position="546"/>
        <end position="764"/>
    </location>
</feature>
<dbReference type="PANTHER" id="PTHR43711:SF1">
    <property type="entry name" value="HISTIDINE KINASE 1"/>
    <property type="match status" value="1"/>
</dbReference>
<keyword evidence="4" id="KW-0600">Photoreceptor protein</keyword>
<dbReference type="InterPro" id="IPR003018">
    <property type="entry name" value="GAF"/>
</dbReference>
<dbReference type="InterPro" id="IPR013654">
    <property type="entry name" value="PAS_2"/>
</dbReference>
<dbReference type="GO" id="GO:0009584">
    <property type="term" value="P:detection of visible light"/>
    <property type="evidence" value="ECO:0007669"/>
    <property type="project" value="InterPro"/>
</dbReference>
<dbReference type="Pfam" id="PF01590">
    <property type="entry name" value="GAF"/>
    <property type="match status" value="1"/>
</dbReference>
<dbReference type="EMBL" id="BJYZ01000024">
    <property type="protein sequence ID" value="GEO40902.1"/>
    <property type="molecule type" value="Genomic_DNA"/>
</dbReference>
<dbReference type="GO" id="GO:0000155">
    <property type="term" value="F:phosphorelay sensor kinase activity"/>
    <property type="evidence" value="ECO:0007669"/>
    <property type="project" value="InterPro"/>
</dbReference>
<comment type="similarity">
    <text evidence="2">In the N-terminal section; belongs to the phytochrome family.</text>
</comment>
<dbReference type="AlphaFoldDB" id="A0A512DWQ9"/>
<dbReference type="InterPro" id="IPR036890">
    <property type="entry name" value="HATPase_C_sf"/>
</dbReference>
<dbReference type="Pfam" id="PF08446">
    <property type="entry name" value="PAS_2"/>
    <property type="match status" value="1"/>
</dbReference>
<evidence type="ECO:0000256" key="5">
    <source>
        <dbReference type="ARBA" id="ARBA00022606"/>
    </source>
</evidence>
<dbReference type="InterPro" id="IPR016132">
    <property type="entry name" value="Phyto_chromo_attachment"/>
</dbReference>
<keyword evidence="9" id="KW-0902">Two-component regulatory system</keyword>
<comment type="caution">
    <text evidence="14">The sequence shown here is derived from an EMBL/GenBank/DDBJ whole genome shotgun (WGS) entry which is preliminary data.</text>
</comment>
<dbReference type="Pfam" id="PF00360">
    <property type="entry name" value="PHY"/>
    <property type="match status" value="1"/>
</dbReference>
<evidence type="ECO:0000256" key="3">
    <source>
        <dbReference type="ARBA" id="ARBA00012438"/>
    </source>
</evidence>
<keyword evidence="15" id="KW-1185">Reference proteome</keyword>
<keyword evidence="5" id="KW-0716">Sensory transduction</keyword>
<dbReference type="Gene3D" id="1.10.287.130">
    <property type="match status" value="1"/>
</dbReference>
<dbReference type="Pfam" id="PF02518">
    <property type="entry name" value="HATPase_c"/>
    <property type="match status" value="1"/>
</dbReference>
<dbReference type="Gene3D" id="3.30.450.40">
    <property type="match status" value="1"/>
</dbReference>
<dbReference type="SUPFAM" id="SSF55785">
    <property type="entry name" value="PYP-like sensor domain (PAS domain)"/>
    <property type="match status" value="1"/>
</dbReference>
<evidence type="ECO:0000259" key="13">
    <source>
        <dbReference type="PROSITE" id="PS50109"/>
    </source>
</evidence>
<evidence type="ECO:0000256" key="8">
    <source>
        <dbReference type="ARBA" id="ARBA00022991"/>
    </source>
</evidence>
<dbReference type="GO" id="GO:0009881">
    <property type="term" value="F:photoreceptor activity"/>
    <property type="evidence" value="ECO:0007669"/>
    <property type="project" value="UniProtKB-KW"/>
</dbReference>
<dbReference type="InterPro" id="IPR013515">
    <property type="entry name" value="Phytochrome_cen-reg"/>
</dbReference>
<dbReference type="Proteomes" id="UP000321523">
    <property type="component" value="Unassembled WGS sequence"/>
</dbReference>
<dbReference type="InterPro" id="IPR035965">
    <property type="entry name" value="PAS-like_dom_sf"/>
</dbReference>
<dbReference type="PRINTS" id="PR01033">
    <property type="entry name" value="PHYTOCHROME"/>
</dbReference>
<sequence>MGLNAPDLAGDRNACEREPIHIPGAIQPHGVLLSIDPADWSIAQASANSADLLTMAPEDLCGRPLADLLGPDAVAELACRDLSPVFPHLHDAIPVAVATAPQRPLCCVVHRHDDRVILEFEDTAAGTAHASSEELHRKLSYGVGRIARSGDDVRDICETAVIEMHGLAGFDRTMVYRFDTDWHGEVVAEQTSGLPKRYLGHHFPASDIPAQARELYTRTLLRVIPDVDGPAIPLVPPLDPARGQPLDLSYASLRGVSPIHLQYLRNMDVRATMALSLLVGNRFWGMIVCHSATPRTVSAPLRGVCQELAEVVAARLFRRDAEHRATGFLQARNRADMLADALSESPDLVSGIERRAQMLLSWFDCTALLGRIHGKPVRCGTDATPPPALPTRRGADPVRLDDQWIAAADPVGVYITGAARADFVGAVHLPLSPDGGDYLVLGRRERVRTVVWAGVADGRDKHDLSPRASFEAWSEIVRGRSLPFDDVSHQMAVEIRRRLIDRLMLEERRSRALELERRVAERTRELAQARAEAERASNAKTRFLAAASHDLRQPLQAGVIFHSVLSRRNQDPRQAEVIEQLGRSLEVLQGLLEGMLDISRIDAGIVAPERQVFPVQSVLDQLQVEFAPAAARRDLKLRVKPSAVQVHSDRNLLYRILHNLVANAIQFTDHGRIVLGCRMGGAGGNGGTIRILVCDTGRGIPPDMTEAIFEEFMQLSNPARNRHLGLGLGLAVVERLSALLGHRIAVRSVPDRGSIFEVTIPRVKAEVMGGVGVRGPESGG</sequence>
<keyword evidence="7 14" id="KW-0418">Kinase</keyword>
<dbReference type="PANTHER" id="PTHR43711">
    <property type="entry name" value="TWO-COMPONENT HISTIDINE KINASE"/>
    <property type="match status" value="1"/>
</dbReference>
<dbReference type="InterPro" id="IPR003594">
    <property type="entry name" value="HATPase_dom"/>
</dbReference>
<dbReference type="SMART" id="SM00065">
    <property type="entry name" value="GAF"/>
    <property type="match status" value="1"/>
</dbReference>
<proteinExistence type="inferred from homology"/>
<protein>
    <recommendedName>
        <fullName evidence="3">histidine kinase</fullName>
        <ecNumber evidence="3">2.7.13.3</ecNumber>
    </recommendedName>
</protein>